<accession>A0ABV2YTH3</accession>
<organism evidence="1 2">
    <name type="scientific">Streptomyces catenulae</name>
    <dbReference type="NCBI Taxonomy" id="66875"/>
    <lineage>
        <taxon>Bacteria</taxon>
        <taxon>Bacillati</taxon>
        <taxon>Actinomycetota</taxon>
        <taxon>Actinomycetes</taxon>
        <taxon>Kitasatosporales</taxon>
        <taxon>Streptomycetaceae</taxon>
        <taxon>Streptomyces</taxon>
    </lineage>
</organism>
<sequence length="84" mass="9172">MTNTGPVYPRGTFVTDHITRRTGSLIHQYGDWLFLSRGIGIPWTSPAFACRAPSAGEAIELATALTLYTEAGWMPPDFPPPPPE</sequence>
<proteinExistence type="predicted"/>
<dbReference type="RefSeq" id="WP_030286982.1">
    <property type="nucleotide sequence ID" value="NZ_JBEZVI010000002.1"/>
</dbReference>
<name>A0ABV2YTH3_9ACTN</name>
<comment type="caution">
    <text evidence="1">The sequence shown here is derived from an EMBL/GenBank/DDBJ whole genome shotgun (WGS) entry which is preliminary data.</text>
</comment>
<dbReference type="Proteomes" id="UP001550853">
    <property type="component" value="Unassembled WGS sequence"/>
</dbReference>
<reference evidence="1 2" key="1">
    <citation type="submission" date="2024-06" db="EMBL/GenBank/DDBJ databases">
        <title>The Natural Products Discovery Center: Release of the First 8490 Sequenced Strains for Exploring Actinobacteria Biosynthetic Diversity.</title>
        <authorList>
            <person name="Kalkreuter E."/>
            <person name="Kautsar S.A."/>
            <person name="Yang D."/>
            <person name="Bader C.D."/>
            <person name="Teijaro C.N."/>
            <person name="Fluegel L."/>
            <person name="Davis C.M."/>
            <person name="Simpson J.R."/>
            <person name="Lauterbach L."/>
            <person name="Steele A.D."/>
            <person name="Gui C."/>
            <person name="Meng S."/>
            <person name="Li G."/>
            <person name="Viehrig K."/>
            <person name="Ye F."/>
            <person name="Su P."/>
            <person name="Kiefer A.F."/>
            <person name="Nichols A."/>
            <person name="Cepeda A.J."/>
            <person name="Yan W."/>
            <person name="Fan B."/>
            <person name="Jiang Y."/>
            <person name="Adhikari A."/>
            <person name="Zheng C.-J."/>
            <person name="Schuster L."/>
            <person name="Cowan T.M."/>
            <person name="Smanski M.J."/>
            <person name="Chevrette M.G."/>
            <person name="De Carvalho L.P.S."/>
            <person name="Shen B."/>
        </authorList>
    </citation>
    <scope>NUCLEOTIDE SEQUENCE [LARGE SCALE GENOMIC DNA]</scope>
    <source>
        <strain evidence="1 2">NPDC033039</strain>
    </source>
</reference>
<evidence type="ECO:0000313" key="1">
    <source>
        <dbReference type="EMBL" id="MEU3709046.1"/>
    </source>
</evidence>
<evidence type="ECO:0000313" key="2">
    <source>
        <dbReference type="Proteomes" id="UP001550853"/>
    </source>
</evidence>
<keyword evidence="2" id="KW-1185">Reference proteome</keyword>
<gene>
    <name evidence="1" type="ORF">AB0E61_02985</name>
</gene>
<dbReference type="EMBL" id="JBEZVI010000002">
    <property type="protein sequence ID" value="MEU3709046.1"/>
    <property type="molecule type" value="Genomic_DNA"/>
</dbReference>
<protein>
    <submittedName>
        <fullName evidence="1">Uncharacterized protein</fullName>
    </submittedName>
</protein>